<protein>
    <submittedName>
        <fullName evidence="2">DUF2157 domain-containing protein</fullName>
    </submittedName>
</protein>
<gene>
    <name evidence="2" type="ORF">EOD41_17900</name>
</gene>
<feature type="transmembrane region" description="Helical" evidence="1">
    <location>
        <begin position="79"/>
        <end position="100"/>
    </location>
</feature>
<proteinExistence type="predicted"/>
<feature type="transmembrane region" description="Helical" evidence="1">
    <location>
        <begin position="49"/>
        <end position="67"/>
    </location>
</feature>
<name>A0A437ML16_9SPHI</name>
<feature type="transmembrane region" description="Helical" evidence="1">
    <location>
        <begin position="112"/>
        <end position="134"/>
    </location>
</feature>
<feature type="transmembrane region" description="Helical" evidence="1">
    <location>
        <begin position="228"/>
        <end position="250"/>
    </location>
</feature>
<dbReference type="OrthoDB" id="1120077at2"/>
<feature type="transmembrane region" description="Helical" evidence="1">
    <location>
        <begin position="313"/>
        <end position="331"/>
    </location>
</feature>
<evidence type="ECO:0000313" key="3">
    <source>
        <dbReference type="Proteomes" id="UP000282759"/>
    </source>
</evidence>
<keyword evidence="3" id="KW-1185">Reference proteome</keyword>
<feature type="transmembrane region" description="Helical" evidence="1">
    <location>
        <begin position="288"/>
        <end position="307"/>
    </location>
</feature>
<reference evidence="2 3" key="1">
    <citation type="submission" date="2019-01" db="EMBL/GenBank/DDBJ databases">
        <authorList>
            <person name="Chen W.-M."/>
        </authorList>
    </citation>
    <scope>NUCLEOTIDE SEQUENCE [LARGE SCALE GENOMIC DNA]</scope>
    <source>
        <strain evidence="2 3">YBJ-36</strain>
    </source>
</reference>
<keyword evidence="1" id="KW-1133">Transmembrane helix</keyword>
<dbReference type="EMBL" id="SACK01000009">
    <property type="protein sequence ID" value="RVT98296.1"/>
    <property type="molecule type" value="Genomic_DNA"/>
</dbReference>
<evidence type="ECO:0000313" key="2">
    <source>
        <dbReference type="EMBL" id="RVT98296.1"/>
    </source>
</evidence>
<accession>A0A437ML16</accession>
<organism evidence="2 3">
    <name type="scientific">Mucilaginibacter limnophilus</name>
    <dbReference type="NCBI Taxonomy" id="1932778"/>
    <lineage>
        <taxon>Bacteria</taxon>
        <taxon>Pseudomonadati</taxon>
        <taxon>Bacteroidota</taxon>
        <taxon>Sphingobacteriia</taxon>
        <taxon>Sphingobacteriales</taxon>
        <taxon>Sphingobacteriaceae</taxon>
        <taxon>Mucilaginibacter</taxon>
    </lineage>
</organism>
<feature type="transmembrane region" description="Helical" evidence="1">
    <location>
        <begin position="262"/>
        <end position="281"/>
    </location>
</feature>
<comment type="caution">
    <text evidence="2">The sequence shown here is derived from an EMBL/GenBank/DDBJ whole genome shotgun (WGS) entry which is preliminary data.</text>
</comment>
<keyword evidence="1" id="KW-0812">Transmembrane</keyword>
<keyword evidence="1" id="KW-0472">Membrane</keyword>
<feature type="transmembrane region" description="Helical" evidence="1">
    <location>
        <begin position="198"/>
        <end position="216"/>
    </location>
</feature>
<dbReference type="AlphaFoldDB" id="A0A437ML16"/>
<dbReference type="Proteomes" id="UP000282759">
    <property type="component" value="Unassembled WGS sequence"/>
</dbReference>
<evidence type="ECO:0000256" key="1">
    <source>
        <dbReference type="SAM" id="Phobius"/>
    </source>
</evidence>
<feature type="transmembrane region" description="Helical" evidence="1">
    <location>
        <begin position="167"/>
        <end position="186"/>
    </location>
</feature>
<feature type="transmembrane region" description="Helical" evidence="1">
    <location>
        <begin position="140"/>
        <end position="160"/>
    </location>
</feature>
<sequence>MNIDKQESEFLDEAIAHWQKEGLVDSDLAGKLKSSYEIKGFDWMRLAKYSFWVALACGVIAVGSLIIDRDVIELLSKLYNTPDIIISLLSGIAAAYFYYIGRKRQRLYPEKVFSNEALIFAGVLFTASCVAYLGKTFDNGSGHYSLLFLLSVFVYGFLAWRIDSGMIWLFALISLGSWFGTETGYQTRWADYFLGMNYPLRFVVFGSLLVIACYLLKNKKWLERFWELTYVVGLLYLFLSLWLLSIFGNLGSVDSWWQIKQISLYYWGIIAGIVAGGFLWYGLKKHDVIAREFGITFLLIFVYTKYFEYLWEHMNRTLFFGILAISFWFIGRKAEKIWNINAGKKEPTANA</sequence>